<evidence type="ECO:0000313" key="1">
    <source>
        <dbReference type="EMBL" id="RLV50457.1"/>
    </source>
</evidence>
<comment type="caution">
    <text evidence="1">The sequence shown here is derived from an EMBL/GenBank/DDBJ whole genome shotgun (WGS) entry which is preliminary data.</text>
</comment>
<sequence>MPATVAVVGSCPTRDNFNSRFNPDYKRWFTCDVASNQGSMIALMSPPIETDFEIYRGAVSDYNVWNIRDDLTRGVLPKLAAERPDYVILDFFGDIHFGVCRLPDGRYFTDNRWKTRRTDFYRDHKEAGQLTKVGIFRHTEEYLPLWREALDRFAGYLAEHTPDSTVVVHRGLNVGTVKVPDRRLPIPLAEHKPTHPLDVARANALWAEMDDYCLDTYGWEQIDLRDERYTSFAEHPWGSFYVHYTMDYYHRFLAELLKIDLRRRGVDDDTWARLLAVQDASREHGEVRAAALALEVEEKQARIEELESLGVARAAKFALGQRIRKARRP</sequence>
<dbReference type="Pfam" id="PF19786">
    <property type="entry name" value="DUF6270"/>
    <property type="match status" value="1"/>
</dbReference>
<protein>
    <submittedName>
        <fullName evidence="1">Uncharacterized protein</fullName>
    </submittedName>
</protein>
<reference evidence="1 2" key="1">
    <citation type="submission" date="2018-10" db="EMBL/GenBank/DDBJ databases">
        <title>Marmoricola sp. 4Q3S-7 whole genome shotgun sequence.</title>
        <authorList>
            <person name="Li F."/>
        </authorList>
    </citation>
    <scope>NUCLEOTIDE SEQUENCE [LARGE SCALE GENOMIC DNA]</scope>
    <source>
        <strain evidence="1 2">4Q3S-7</strain>
    </source>
</reference>
<dbReference type="RefSeq" id="WP_121804138.1">
    <property type="nucleotide sequence ID" value="NZ_RDBE01000001.1"/>
</dbReference>
<accession>A0A3L8P686</accession>
<dbReference type="Proteomes" id="UP000281708">
    <property type="component" value="Unassembled WGS sequence"/>
</dbReference>
<gene>
    <name evidence="1" type="ORF">D9V37_00205</name>
</gene>
<dbReference type="AlphaFoldDB" id="A0A3L8P686"/>
<dbReference type="InterPro" id="IPR046237">
    <property type="entry name" value="DUF6270"/>
</dbReference>
<dbReference type="OrthoDB" id="8421922at2"/>
<dbReference type="EMBL" id="RDBE01000001">
    <property type="protein sequence ID" value="RLV50457.1"/>
    <property type="molecule type" value="Genomic_DNA"/>
</dbReference>
<evidence type="ECO:0000313" key="2">
    <source>
        <dbReference type="Proteomes" id="UP000281708"/>
    </source>
</evidence>
<organism evidence="1 2">
    <name type="scientific">Nocardioides mangrovicus</name>
    <dbReference type="NCBI Taxonomy" id="2478913"/>
    <lineage>
        <taxon>Bacteria</taxon>
        <taxon>Bacillati</taxon>
        <taxon>Actinomycetota</taxon>
        <taxon>Actinomycetes</taxon>
        <taxon>Propionibacteriales</taxon>
        <taxon>Nocardioidaceae</taxon>
        <taxon>Nocardioides</taxon>
    </lineage>
</organism>
<keyword evidence="2" id="KW-1185">Reference proteome</keyword>
<name>A0A3L8P686_9ACTN</name>
<proteinExistence type="predicted"/>